<proteinExistence type="predicted"/>
<dbReference type="EMBL" id="FOIJ01000005">
    <property type="protein sequence ID" value="SET89733.1"/>
    <property type="molecule type" value="Genomic_DNA"/>
</dbReference>
<reference evidence="2" key="1">
    <citation type="submission" date="2016-10" db="EMBL/GenBank/DDBJ databases">
        <authorList>
            <person name="Varghese N."/>
            <person name="Submissions S."/>
        </authorList>
    </citation>
    <scope>NUCLEOTIDE SEQUENCE [LARGE SCALE GENOMIC DNA]</scope>
    <source>
        <strain evidence="2">DSM 16858</strain>
    </source>
</reference>
<dbReference type="Proteomes" id="UP000199181">
    <property type="component" value="Unassembled WGS sequence"/>
</dbReference>
<keyword evidence="2" id="KW-1185">Reference proteome</keyword>
<gene>
    <name evidence="1" type="ORF">SAMN05443639_105213</name>
</gene>
<sequence length="190" mass="20783">MHEAKWLRGVSMALAVVLAMGCGGEQSPDEAERWVGSYLIPSDEFYPPGQAPYCQALGAEYVHYRMGEGFLGVIGYFHPAGEPHTLPTSEVIFPEFYLPLSARAELDSGEGFEVNGRITFSGDELQLGFSKRLRVGALEYVVTIVNLDTLQHEGMSYFHMCTLRVMVDALRAEGTPGASTSPEELVKTAS</sequence>
<name>A0A1I0I297_9BACT</name>
<accession>A0A1I0I297</accession>
<organism evidence="1 2">
    <name type="scientific">Stigmatella erecta</name>
    <dbReference type="NCBI Taxonomy" id="83460"/>
    <lineage>
        <taxon>Bacteria</taxon>
        <taxon>Pseudomonadati</taxon>
        <taxon>Myxococcota</taxon>
        <taxon>Myxococcia</taxon>
        <taxon>Myxococcales</taxon>
        <taxon>Cystobacterineae</taxon>
        <taxon>Archangiaceae</taxon>
        <taxon>Stigmatella</taxon>
    </lineage>
</organism>
<dbReference type="RefSeq" id="WP_245767413.1">
    <property type="nucleotide sequence ID" value="NZ_FOIJ01000005.1"/>
</dbReference>
<protein>
    <recommendedName>
        <fullName evidence="3">Lipoprotein</fullName>
    </recommendedName>
</protein>
<evidence type="ECO:0000313" key="1">
    <source>
        <dbReference type="EMBL" id="SET89733.1"/>
    </source>
</evidence>
<dbReference type="PROSITE" id="PS51257">
    <property type="entry name" value="PROKAR_LIPOPROTEIN"/>
    <property type="match status" value="1"/>
</dbReference>
<evidence type="ECO:0000313" key="2">
    <source>
        <dbReference type="Proteomes" id="UP000199181"/>
    </source>
</evidence>
<dbReference type="AlphaFoldDB" id="A0A1I0I297"/>
<evidence type="ECO:0008006" key="3">
    <source>
        <dbReference type="Google" id="ProtNLM"/>
    </source>
</evidence>